<keyword evidence="6" id="KW-1185">Reference proteome</keyword>
<dbReference type="GO" id="GO:0008270">
    <property type="term" value="F:zinc ion binding"/>
    <property type="evidence" value="ECO:0007669"/>
    <property type="project" value="InterPro"/>
</dbReference>
<dbReference type="Pfam" id="PF11951">
    <property type="entry name" value="Fungal_trans_2"/>
    <property type="match status" value="1"/>
</dbReference>
<feature type="compositionally biased region" description="Acidic residues" evidence="3">
    <location>
        <begin position="279"/>
        <end position="290"/>
    </location>
</feature>
<name>A0AAV5R620_PICKL</name>
<evidence type="ECO:0000256" key="2">
    <source>
        <dbReference type="ARBA" id="ARBA00023242"/>
    </source>
</evidence>
<dbReference type="Gene3D" id="4.10.240.10">
    <property type="entry name" value="Zn(2)-C6 fungal-type DNA-binding domain"/>
    <property type="match status" value="1"/>
</dbReference>
<protein>
    <recommendedName>
        <fullName evidence="4">Zn(2)-C6 fungal-type domain-containing protein</fullName>
    </recommendedName>
</protein>
<dbReference type="Proteomes" id="UP001378960">
    <property type="component" value="Unassembled WGS sequence"/>
</dbReference>
<dbReference type="EMBL" id="BTGB01000004">
    <property type="protein sequence ID" value="GMM46658.1"/>
    <property type="molecule type" value="Genomic_DNA"/>
</dbReference>
<feature type="region of interest" description="Disordered" evidence="3">
    <location>
        <begin position="253"/>
        <end position="296"/>
    </location>
</feature>
<feature type="region of interest" description="Disordered" evidence="3">
    <location>
        <begin position="199"/>
        <end position="218"/>
    </location>
</feature>
<dbReference type="GO" id="GO:0045944">
    <property type="term" value="P:positive regulation of transcription by RNA polymerase II"/>
    <property type="evidence" value="ECO:0007669"/>
    <property type="project" value="TreeGrafter"/>
</dbReference>
<dbReference type="PANTHER" id="PTHR37534:SF7">
    <property type="entry name" value="TRANSCRIPTIONAL ACTIVATOR PROTEIN UGA3"/>
    <property type="match status" value="1"/>
</dbReference>
<dbReference type="SMART" id="SM00066">
    <property type="entry name" value="GAL4"/>
    <property type="match status" value="1"/>
</dbReference>
<dbReference type="GO" id="GO:0005634">
    <property type="term" value="C:nucleus"/>
    <property type="evidence" value="ECO:0007669"/>
    <property type="project" value="UniProtKB-SubCell"/>
</dbReference>
<dbReference type="InterPro" id="IPR036864">
    <property type="entry name" value="Zn2-C6_fun-type_DNA-bd_sf"/>
</dbReference>
<evidence type="ECO:0000313" key="5">
    <source>
        <dbReference type="EMBL" id="GMM46658.1"/>
    </source>
</evidence>
<dbReference type="CDD" id="cd00067">
    <property type="entry name" value="GAL4"/>
    <property type="match status" value="1"/>
</dbReference>
<evidence type="ECO:0000256" key="1">
    <source>
        <dbReference type="ARBA" id="ARBA00004123"/>
    </source>
</evidence>
<comment type="subcellular location">
    <subcellularLocation>
        <location evidence="1">Nucleus</location>
    </subcellularLocation>
</comment>
<dbReference type="SUPFAM" id="SSF57701">
    <property type="entry name" value="Zn2/Cys6 DNA-binding domain"/>
    <property type="match status" value="1"/>
</dbReference>
<dbReference type="PROSITE" id="PS50048">
    <property type="entry name" value="ZN2_CY6_FUNGAL_2"/>
    <property type="match status" value="1"/>
</dbReference>
<dbReference type="PROSITE" id="PS00463">
    <property type="entry name" value="ZN2_CY6_FUNGAL_1"/>
    <property type="match status" value="1"/>
</dbReference>
<sequence>MSKKKVIINEKSFVGLGKRSKSGCLTCRKRKKKCDEVHPICGLCKRRNSECIWRDVTINNKNQHFDFNSIVESQKLIKSQSKKEIIYENSSSIKKPQHSHKIKQVHQNSTSQSTELYNLTKDWNKFPHGLFSPKNYLNSPDFSRAVDGLMGNDSMFEGFIDNIVDHIQSPQFNPDFSLLDSSIQSSLTYAVDLINKSRRNSTQDIESKSKDNINQPPFSPLRYFMNFNEIENNTPGENNDSQNNGKIIEINKSTGSSEISPEKEIFDNNNNNDVNPKDNEEDESDDDDLENDKYPPMDESQILENAYVSDAELIKIFKSKKFHSYLKPTVHLLLNKNNSLNIINPSSTIMRQLDSTGKLFLEHYVTNLAMNQLDIGNKQFFLDYALSVASTDKAILYCLVAWGGMFLVGRNNEDANKYFKTSYKLIQNRRNSNKIEDITEDDSNKSNSKRFSITQSDYNNSFSKNDVFTNLILRTKKLSNDENIKCLLFYILLLCAEISTGDVSRWYQMLLQCKDILDNYGSLGEFIKINQNSKVAKWIISNIFYHDVLSTKTLDYGTLFSFDEYKFVFQTQKILENGDYGLDPFFGLSQDLYLLLANVANHRKTIKNMKFPLSFIPTSGLSSVPDEKYSKETIKSWFEIFDNQILNCKPPKKMLELLLNLDSTGKLLEYHLTWFELTQICLRIYIRINFKEIEFDNVEIQNLRSKAVKLFNILIGTKLQTLLGLSLLMIGVTSVTVQDRIKLKSIYEKFLCTFQIVNVQVCWEIIQQVWNKYDNEVYYGKEHYVDWPEVVNAMGWYCCFT</sequence>
<dbReference type="InterPro" id="IPR001138">
    <property type="entry name" value="Zn2Cys6_DnaBD"/>
</dbReference>
<dbReference type="PANTHER" id="PTHR37534">
    <property type="entry name" value="TRANSCRIPTIONAL ACTIVATOR PROTEIN UGA3"/>
    <property type="match status" value="1"/>
</dbReference>
<dbReference type="GO" id="GO:0000981">
    <property type="term" value="F:DNA-binding transcription factor activity, RNA polymerase II-specific"/>
    <property type="evidence" value="ECO:0007669"/>
    <property type="project" value="InterPro"/>
</dbReference>
<dbReference type="Pfam" id="PF00172">
    <property type="entry name" value="Zn_clus"/>
    <property type="match status" value="1"/>
</dbReference>
<evidence type="ECO:0000313" key="6">
    <source>
        <dbReference type="Proteomes" id="UP001378960"/>
    </source>
</evidence>
<dbReference type="GO" id="GO:0000976">
    <property type="term" value="F:transcription cis-regulatory region binding"/>
    <property type="evidence" value="ECO:0007669"/>
    <property type="project" value="TreeGrafter"/>
</dbReference>
<evidence type="ECO:0000259" key="4">
    <source>
        <dbReference type="PROSITE" id="PS50048"/>
    </source>
</evidence>
<keyword evidence="2" id="KW-0539">Nucleus</keyword>
<feature type="domain" description="Zn(2)-C6 fungal-type" evidence="4">
    <location>
        <begin position="23"/>
        <end position="53"/>
    </location>
</feature>
<organism evidence="5 6">
    <name type="scientific">Pichia kluyveri</name>
    <name type="common">Yeast</name>
    <dbReference type="NCBI Taxonomy" id="36015"/>
    <lineage>
        <taxon>Eukaryota</taxon>
        <taxon>Fungi</taxon>
        <taxon>Dikarya</taxon>
        <taxon>Ascomycota</taxon>
        <taxon>Saccharomycotina</taxon>
        <taxon>Pichiomycetes</taxon>
        <taxon>Pichiales</taxon>
        <taxon>Pichiaceae</taxon>
        <taxon>Pichia</taxon>
    </lineage>
</organism>
<dbReference type="InterPro" id="IPR021858">
    <property type="entry name" value="Fun_TF"/>
</dbReference>
<accession>A0AAV5R620</accession>
<comment type="caution">
    <text evidence="5">The sequence shown here is derived from an EMBL/GenBank/DDBJ whole genome shotgun (WGS) entry which is preliminary data.</text>
</comment>
<dbReference type="AlphaFoldDB" id="A0AAV5R620"/>
<proteinExistence type="predicted"/>
<reference evidence="5 6" key="1">
    <citation type="journal article" date="2023" name="Elife">
        <title>Identification of key yeast species and microbe-microbe interactions impacting larval growth of Drosophila in the wild.</title>
        <authorList>
            <person name="Mure A."/>
            <person name="Sugiura Y."/>
            <person name="Maeda R."/>
            <person name="Honda K."/>
            <person name="Sakurai N."/>
            <person name="Takahashi Y."/>
            <person name="Watada M."/>
            <person name="Katoh T."/>
            <person name="Gotoh A."/>
            <person name="Gotoh Y."/>
            <person name="Taniguchi I."/>
            <person name="Nakamura K."/>
            <person name="Hayashi T."/>
            <person name="Katayama T."/>
            <person name="Uemura T."/>
            <person name="Hattori Y."/>
        </authorList>
    </citation>
    <scope>NUCLEOTIDE SEQUENCE [LARGE SCALE GENOMIC DNA]</scope>
    <source>
        <strain evidence="5 6">PK-24</strain>
    </source>
</reference>
<gene>
    <name evidence="5" type="ORF">DAPK24_032330</name>
</gene>
<evidence type="ECO:0000256" key="3">
    <source>
        <dbReference type="SAM" id="MobiDB-lite"/>
    </source>
</evidence>